<gene>
    <name evidence="1" type="ORF">HFO42_20245</name>
</gene>
<dbReference type="RefSeq" id="WP_222419800.1">
    <property type="nucleotide sequence ID" value="NZ_JAAXEP010000010.1"/>
</dbReference>
<dbReference type="AlphaFoldDB" id="A0AAJ1AAU9"/>
<protein>
    <submittedName>
        <fullName evidence="1">Uncharacterized protein</fullName>
    </submittedName>
</protein>
<evidence type="ECO:0000313" key="1">
    <source>
        <dbReference type="EMBL" id="MBY5630422.1"/>
    </source>
</evidence>
<proteinExistence type="predicted"/>
<name>A0AAJ1AAU9_RHILE</name>
<organism evidence="1 2">
    <name type="scientific">Rhizobium leguminosarum</name>
    <dbReference type="NCBI Taxonomy" id="384"/>
    <lineage>
        <taxon>Bacteria</taxon>
        <taxon>Pseudomonadati</taxon>
        <taxon>Pseudomonadota</taxon>
        <taxon>Alphaproteobacteria</taxon>
        <taxon>Hyphomicrobiales</taxon>
        <taxon>Rhizobiaceae</taxon>
        <taxon>Rhizobium/Agrobacterium group</taxon>
        <taxon>Rhizobium</taxon>
    </lineage>
</organism>
<accession>A0AAJ1AAU9</accession>
<sequence length="274" mass="28308">MSLTRIPAQMIIGSISAGGGTRFSVSADAYPETDITTSTLYYGAETVDISAGEAGKNYDVFLSPGGALVIGPAWTNSVTRAMAILEVDGRFVNADAIGSLAAEAGELVGGFRCHAAGQTRSTMQSRLVWSLGNAVIMPVCRTDPTDTWSYSSPSWRQANGSALNQIEVFNGVSGRMVKVDASGYMSNGTGTVVVGFTGIGIDSSTADSAQVKRPGSGSNAFPIVPPSASYSGFFGPGYHELRWLERGGGGSQLWSGDSGQAAGYQTGISGFVVI</sequence>
<dbReference type="EMBL" id="JAAXEP010000010">
    <property type="protein sequence ID" value="MBY5630422.1"/>
    <property type="molecule type" value="Genomic_DNA"/>
</dbReference>
<dbReference type="Proteomes" id="UP000825699">
    <property type="component" value="Unassembled WGS sequence"/>
</dbReference>
<reference evidence="1" key="1">
    <citation type="submission" date="2020-04" db="EMBL/GenBank/DDBJ databases">
        <title>Global-level population genomics supports evidence of horizontal gene transfer on evolution of Rhizobia in Lentils.</title>
        <authorList>
            <person name="Gai Y."/>
            <person name="Cook D."/>
            <person name="Riely B."/>
        </authorList>
    </citation>
    <scope>NUCLEOTIDE SEQUENCE</scope>
    <source>
        <strain evidence="1">Derici101B</strain>
    </source>
</reference>
<evidence type="ECO:0000313" key="2">
    <source>
        <dbReference type="Proteomes" id="UP000825699"/>
    </source>
</evidence>
<comment type="caution">
    <text evidence="1">The sequence shown here is derived from an EMBL/GenBank/DDBJ whole genome shotgun (WGS) entry which is preliminary data.</text>
</comment>